<sequence>MGKVRTFLGIKVELPDEDGHRLDQQEAIEETLRQHGLANAKGVLSPIGDESYEEKLEQKVFLGERNGLSDPTVREFQSLVGSLLWVTRCMRPYKYGFSH</sequence>
<dbReference type="HOGENOM" id="CLU_2353028_0_0_1"/>
<evidence type="ECO:0000313" key="1">
    <source>
        <dbReference type="EMBL" id="CCA16169.1"/>
    </source>
</evidence>
<name>F0W4X9_9STRA</name>
<dbReference type="EMBL" id="FR824064">
    <property type="protein sequence ID" value="CCA16169.1"/>
    <property type="molecule type" value="Genomic_DNA"/>
</dbReference>
<proteinExistence type="predicted"/>
<accession>F0W4X9</accession>
<reference evidence="1" key="1">
    <citation type="journal article" date="2011" name="PLoS Biol.">
        <title>Gene gain and loss during evolution of obligate parasitism in the white rust pathogen of Arabidopsis thaliana.</title>
        <authorList>
            <person name="Kemen E."/>
            <person name="Gardiner A."/>
            <person name="Schultz-Larsen T."/>
            <person name="Kemen A.C."/>
            <person name="Balmuth A.L."/>
            <person name="Robert-Seilaniantz A."/>
            <person name="Bailey K."/>
            <person name="Holub E."/>
            <person name="Studholme D.J."/>
            <person name="Maclean D."/>
            <person name="Jones J.D."/>
        </authorList>
    </citation>
    <scope>NUCLEOTIDE SEQUENCE</scope>
</reference>
<protein>
    <submittedName>
        <fullName evidence="1">AlNc14C19G1950 protein</fullName>
    </submittedName>
</protein>
<reference evidence="1" key="2">
    <citation type="submission" date="2011-02" db="EMBL/GenBank/DDBJ databases">
        <authorList>
            <person name="MacLean D."/>
        </authorList>
    </citation>
    <scope>NUCLEOTIDE SEQUENCE</scope>
</reference>
<gene>
    <name evidence="1" type="primary">AlNc14C19G1950</name>
    <name evidence="1" type="ORF">ALNC14_023120</name>
</gene>
<dbReference type="AlphaFoldDB" id="F0W4X9"/>
<organism evidence="1">
    <name type="scientific">Albugo laibachii Nc14</name>
    <dbReference type="NCBI Taxonomy" id="890382"/>
    <lineage>
        <taxon>Eukaryota</taxon>
        <taxon>Sar</taxon>
        <taxon>Stramenopiles</taxon>
        <taxon>Oomycota</taxon>
        <taxon>Peronosporomycetes</taxon>
        <taxon>Albuginales</taxon>
        <taxon>Albuginaceae</taxon>
        <taxon>Albugo</taxon>
    </lineage>
</organism>